<organism evidence="2 3">
    <name type="scientific">Saccharata proteae CBS 121410</name>
    <dbReference type="NCBI Taxonomy" id="1314787"/>
    <lineage>
        <taxon>Eukaryota</taxon>
        <taxon>Fungi</taxon>
        <taxon>Dikarya</taxon>
        <taxon>Ascomycota</taxon>
        <taxon>Pezizomycotina</taxon>
        <taxon>Dothideomycetes</taxon>
        <taxon>Dothideomycetes incertae sedis</taxon>
        <taxon>Botryosphaeriales</taxon>
        <taxon>Saccharataceae</taxon>
        <taxon>Saccharata</taxon>
    </lineage>
</organism>
<sequence length="195" mass="21917">DNTDPPSASRLEMYPEGDVVLIIGSKKQQIRVDSACMKSASPVFRAMFGPHFSEGQGLSNASPKNIALPDDGYQAMRLLCAIIHHRHEIPPEDQSPRQIFDVVILSDKYDCHALLFYPSFQWLVPKPSHSVEDLLFLIGASYSLKQAAAFARITRALIYDNSSRYKFLYFSLSNIMPFNESLIGKHTSFSTTGYH</sequence>
<accession>A0A6A5YEG4</accession>
<dbReference type="PROSITE" id="PS50097">
    <property type="entry name" value="BTB"/>
    <property type="match status" value="1"/>
</dbReference>
<feature type="non-terminal residue" evidence="2">
    <location>
        <position position="1"/>
    </location>
</feature>
<dbReference type="Pfam" id="PF00651">
    <property type="entry name" value="BTB"/>
    <property type="match status" value="1"/>
</dbReference>
<dbReference type="EMBL" id="ML978714">
    <property type="protein sequence ID" value="KAF2089221.1"/>
    <property type="molecule type" value="Genomic_DNA"/>
</dbReference>
<protein>
    <recommendedName>
        <fullName evidence="1">BTB domain-containing protein</fullName>
    </recommendedName>
</protein>
<evidence type="ECO:0000259" key="1">
    <source>
        <dbReference type="PROSITE" id="PS50097"/>
    </source>
</evidence>
<feature type="domain" description="BTB" evidence="1">
    <location>
        <begin position="17"/>
        <end position="92"/>
    </location>
</feature>
<dbReference type="InterPro" id="IPR000210">
    <property type="entry name" value="BTB/POZ_dom"/>
</dbReference>
<dbReference type="SUPFAM" id="SSF54695">
    <property type="entry name" value="POZ domain"/>
    <property type="match status" value="1"/>
</dbReference>
<reference evidence="2" key="1">
    <citation type="journal article" date="2020" name="Stud. Mycol.">
        <title>101 Dothideomycetes genomes: a test case for predicting lifestyles and emergence of pathogens.</title>
        <authorList>
            <person name="Haridas S."/>
            <person name="Albert R."/>
            <person name="Binder M."/>
            <person name="Bloem J."/>
            <person name="Labutti K."/>
            <person name="Salamov A."/>
            <person name="Andreopoulos B."/>
            <person name="Baker S."/>
            <person name="Barry K."/>
            <person name="Bills G."/>
            <person name="Bluhm B."/>
            <person name="Cannon C."/>
            <person name="Castanera R."/>
            <person name="Culley D."/>
            <person name="Daum C."/>
            <person name="Ezra D."/>
            <person name="Gonzalez J."/>
            <person name="Henrissat B."/>
            <person name="Kuo A."/>
            <person name="Liang C."/>
            <person name="Lipzen A."/>
            <person name="Lutzoni F."/>
            <person name="Magnuson J."/>
            <person name="Mondo S."/>
            <person name="Nolan M."/>
            <person name="Ohm R."/>
            <person name="Pangilinan J."/>
            <person name="Park H.-J."/>
            <person name="Ramirez L."/>
            <person name="Alfaro M."/>
            <person name="Sun H."/>
            <person name="Tritt A."/>
            <person name="Yoshinaga Y."/>
            <person name="Zwiers L.-H."/>
            <person name="Turgeon B."/>
            <person name="Goodwin S."/>
            <person name="Spatafora J."/>
            <person name="Crous P."/>
            <person name="Grigoriev I."/>
        </authorList>
    </citation>
    <scope>NUCLEOTIDE SEQUENCE</scope>
    <source>
        <strain evidence="2">CBS 121410</strain>
    </source>
</reference>
<dbReference type="InterPro" id="IPR011333">
    <property type="entry name" value="SKP1/BTB/POZ_sf"/>
</dbReference>
<dbReference type="Gene3D" id="3.30.710.10">
    <property type="entry name" value="Potassium Channel Kv1.1, Chain A"/>
    <property type="match status" value="1"/>
</dbReference>
<dbReference type="Proteomes" id="UP000799776">
    <property type="component" value="Unassembled WGS sequence"/>
</dbReference>
<evidence type="ECO:0000313" key="3">
    <source>
        <dbReference type="Proteomes" id="UP000799776"/>
    </source>
</evidence>
<proteinExistence type="predicted"/>
<evidence type="ECO:0000313" key="2">
    <source>
        <dbReference type="EMBL" id="KAF2089221.1"/>
    </source>
</evidence>
<dbReference type="CDD" id="cd18186">
    <property type="entry name" value="BTB_POZ_ZBTB_KLHL-like"/>
    <property type="match status" value="1"/>
</dbReference>
<keyword evidence="3" id="KW-1185">Reference proteome</keyword>
<dbReference type="AlphaFoldDB" id="A0A6A5YEG4"/>
<gene>
    <name evidence="2" type="ORF">K490DRAFT_36740</name>
</gene>
<name>A0A6A5YEG4_9PEZI</name>
<dbReference type="OrthoDB" id="5275938at2759"/>